<accession>A0A6J4QSC6</accession>
<evidence type="ECO:0000256" key="1">
    <source>
        <dbReference type="SAM" id="MobiDB-lite"/>
    </source>
</evidence>
<sequence>MSDDTSTATGSPVTPQPDERMRELDFFLGTWDAPGVFHETPFGPRKPIQMRIEGSSEGRGFWTTVRTTELPKPENPAPLTGPVHPDALFKPPW</sequence>
<name>A0A6J4QSC6_9ACTN</name>
<feature type="region of interest" description="Disordered" evidence="1">
    <location>
        <begin position="1"/>
        <end position="20"/>
    </location>
</feature>
<reference evidence="2" key="1">
    <citation type="submission" date="2020-02" db="EMBL/GenBank/DDBJ databases">
        <authorList>
            <person name="Meier V. D."/>
        </authorList>
    </citation>
    <scope>NUCLEOTIDE SEQUENCE</scope>
    <source>
        <strain evidence="2">AVDCRST_MAG01</strain>
    </source>
</reference>
<protein>
    <recommendedName>
        <fullName evidence="3">THAP4-like heme-binding beta-barrel domain-containing protein</fullName>
    </recommendedName>
</protein>
<dbReference type="EMBL" id="CADCUW010000569">
    <property type="protein sequence ID" value="CAA9449121.1"/>
    <property type="molecule type" value="Genomic_DNA"/>
</dbReference>
<evidence type="ECO:0000313" key="2">
    <source>
        <dbReference type="EMBL" id="CAA9449121.1"/>
    </source>
</evidence>
<feature type="compositionally biased region" description="Polar residues" evidence="1">
    <location>
        <begin position="1"/>
        <end position="13"/>
    </location>
</feature>
<feature type="region of interest" description="Disordered" evidence="1">
    <location>
        <begin position="69"/>
        <end position="93"/>
    </location>
</feature>
<gene>
    <name evidence="2" type="ORF">AVDCRST_MAG01-01-4383</name>
</gene>
<evidence type="ECO:0008006" key="3">
    <source>
        <dbReference type="Google" id="ProtNLM"/>
    </source>
</evidence>
<organism evidence="2">
    <name type="scientific">uncultured Rubrobacteraceae bacterium</name>
    <dbReference type="NCBI Taxonomy" id="349277"/>
    <lineage>
        <taxon>Bacteria</taxon>
        <taxon>Bacillati</taxon>
        <taxon>Actinomycetota</taxon>
        <taxon>Rubrobacteria</taxon>
        <taxon>Rubrobacterales</taxon>
        <taxon>Rubrobacteraceae</taxon>
        <taxon>environmental samples</taxon>
    </lineage>
</organism>
<proteinExistence type="predicted"/>
<dbReference type="AlphaFoldDB" id="A0A6J4QSC6"/>